<gene>
    <name evidence="2" type="ORF">LEMA_P097030.1</name>
</gene>
<reference evidence="3" key="1">
    <citation type="journal article" date="2011" name="Nat. Commun.">
        <title>Effector diversification within compartments of the Leptosphaeria maculans genome affected by Repeat-Induced Point mutations.</title>
        <authorList>
            <person name="Rouxel T."/>
            <person name="Grandaubert J."/>
            <person name="Hane J.K."/>
            <person name="Hoede C."/>
            <person name="van de Wouw A.P."/>
            <person name="Couloux A."/>
            <person name="Dominguez V."/>
            <person name="Anthouard V."/>
            <person name="Bally P."/>
            <person name="Bourras S."/>
            <person name="Cozijnsen A.J."/>
            <person name="Ciuffetti L.M."/>
            <person name="Degrave A."/>
            <person name="Dilmaghani A."/>
            <person name="Duret L."/>
            <person name="Fudal I."/>
            <person name="Goodwin S.B."/>
            <person name="Gout L."/>
            <person name="Glaser N."/>
            <person name="Linglin J."/>
            <person name="Kema G.H.J."/>
            <person name="Lapalu N."/>
            <person name="Lawrence C.B."/>
            <person name="May K."/>
            <person name="Meyer M."/>
            <person name="Ollivier B."/>
            <person name="Poulain J."/>
            <person name="Schoch C.L."/>
            <person name="Simon A."/>
            <person name="Spatafora J.W."/>
            <person name="Stachowiak A."/>
            <person name="Turgeon B.G."/>
            <person name="Tyler B.M."/>
            <person name="Vincent D."/>
            <person name="Weissenbach J."/>
            <person name="Amselem J."/>
            <person name="Quesneville H."/>
            <person name="Oliver R.P."/>
            <person name="Wincker P."/>
            <person name="Balesdent M.-H."/>
            <person name="Howlett B.J."/>
        </authorList>
    </citation>
    <scope>NUCLEOTIDE SEQUENCE [LARGE SCALE GENOMIC DNA]</scope>
    <source>
        <strain evidence="3">JN3 / isolate v23.1.3 / race Av1-4-5-6-7-8</strain>
    </source>
</reference>
<dbReference type="RefSeq" id="XP_003841773.1">
    <property type="nucleotide sequence ID" value="XM_003841725.1"/>
</dbReference>
<dbReference type="VEuPathDB" id="FungiDB:LEMA_P097030.1"/>
<feature type="chain" id="PRO_5003195006" evidence="1">
    <location>
        <begin position="31"/>
        <end position="134"/>
    </location>
</feature>
<dbReference type="GeneID" id="13286594"/>
<protein>
    <submittedName>
        <fullName evidence="2">Predicted protein</fullName>
    </submittedName>
</protein>
<dbReference type="HOGENOM" id="CLU_1896609_0_0_1"/>
<keyword evidence="3" id="KW-1185">Reference proteome</keyword>
<evidence type="ECO:0000313" key="3">
    <source>
        <dbReference type="Proteomes" id="UP000002668"/>
    </source>
</evidence>
<feature type="signal peptide" evidence="1">
    <location>
        <begin position="1"/>
        <end position="30"/>
    </location>
</feature>
<dbReference type="Proteomes" id="UP000002668">
    <property type="component" value="Genome"/>
</dbReference>
<proteinExistence type="predicted"/>
<evidence type="ECO:0000256" key="1">
    <source>
        <dbReference type="SAM" id="SignalP"/>
    </source>
</evidence>
<dbReference type="EMBL" id="FP929133">
    <property type="protein sequence ID" value="CBX98294.1"/>
    <property type="molecule type" value="Genomic_DNA"/>
</dbReference>
<dbReference type="AlphaFoldDB" id="E5A3T1"/>
<name>E5A3T1_LEPMJ</name>
<dbReference type="InParanoid" id="E5A3T1"/>
<evidence type="ECO:0000313" key="2">
    <source>
        <dbReference type="EMBL" id="CBX98294.1"/>
    </source>
</evidence>
<sequence length="134" mass="14896">MLRQFMMNHLLESGHCLILLALGLDQFTLGDVERKMGAFGRTIGSAAWAVLSRDRQLDLLLTVYLLCNKAGRSMIIGVVFEVDCAAEEVYNKTTNNFSTLNNSRQGLTTKLFSLTDFVGRFVGLRPQATRFASS</sequence>
<keyword evidence="1" id="KW-0732">Signal</keyword>
<accession>E5A3T1</accession>
<organism evidence="3">
    <name type="scientific">Leptosphaeria maculans (strain JN3 / isolate v23.1.3 / race Av1-4-5-6-7-8)</name>
    <name type="common">Blackleg fungus</name>
    <name type="synonym">Phoma lingam</name>
    <dbReference type="NCBI Taxonomy" id="985895"/>
    <lineage>
        <taxon>Eukaryota</taxon>
        <taxon>Fungi</taxon>
        <taxon>Dikarya</taxon>
        <taxon>Ascomycota</taxon>
        <taxon>Pezizomycotina</taxon>
        <taxon>Dothideomycetes</taxon>
        <taxon>Pleosporomycetidae</taxon>
        <taxon>Pleosporales</taxon>
        <taxon>Pleosporineae</taxon>
        <taxon>Leptosphaeriaceae</taxon>
        <taxon>Plenodomus</taxon>
        <taxon>Plenodomus lingam/Leptosphaeria maculans species complex</taxon>
    </lineage>
</organism>